<feature type="signal peptide" evidence="1">
    <location>
        <begin position="1"/>
        <end position="21"/>
    </location>
</feature>
<organism evidence="2 3">
    <name type="scientific">Amazona collaria</name>
    <name type="common">yellow-billed parrot</name>
    <dbReference type="NCBI Taxonomy" id="241587"/>
    <lineage>
        <taxon>Eukaryota</taxon>
        <taxon>Metazoa</taxon>
        <taxon>Chordata</taxon>
        <taxon>Craniata</taxon>
        <taxon>Vertebrata</taxon>
        <taxon>Euteleostomi</taxon>
        <taxon>Archelosauria</taxon>
        <taxon>Archosauria</taxon>
        <taxon>Dinosauria</taxon>
        <taxon>Saurischia</taxon>
        <taxon>Theropoda</taxon>
        <taxon>Coelurosauria</taxon>
        <taxon>Aves</taxon>
        <taxon>Neognathae</taxon>
        <taxon>Neoaves</taxon>
        <taxon>Telluraves</taxon>
        <taxon>Australaves</taxon>
        <taxon>Psittaciformes</taxon>
        <taxon>Psittacidae</taxon>
        <taxon>Amazona</taxon>
    </lineage>
</organism>
<name>A0A8B9J0R9_9PSIT</name>
<evidence type="ECO:0000313" key="3">
    <source>
        <dbReference type="Proteomes" id="UP000694522"/>
    </source>
</evidence>
<reference evidence="2" key="1">
    <citation type="submission" date="2025-08" db="UniProtKB">
        <authorList>
            <consortium name="Ensembl"/>
        </authorList>
    </citation>
    <scope>IDENTIFICATION</scope>
</reference>
<proteinExistence type="predicted"/>
<sequence length="137" mass="14256">MWGPAAPLWALLCLGLPAAAGRPVGLDRVRVDARNLIRTLSTRLQRLQVSGGAPTGTPVRQWEGGAPGWSMGAPRMDEGRCRVPGGALRHGLGVLMGGMLDRGPLGVHLMGDVCALTGGPRGRVPMAERVTGCSEAE</sequence>
<keyword evidence="3" id="KW-1185">Reference proteome</keyword>
<feature type="chain" id="PRO_5034279731" evidence="1">
    <location>
        <begin position="22"/>
        <end position="137"/>
    </location>
</feature>
<accession>A0A8B9J0R9</accession>
<dbReference type="Ensembl" id="ENSACOT00000020193.1">
    <property type="protein sequence ID" value="ENSACOP00000019496.1"/>
    <property type="gene ID" value="ENSACOG00000013415.1"/>
</dbReference>
<reference evidence="2" key="2">
    <citation type="submission" date="2025-09" db="UniProtKB">
        <authorList>
            <consortium name="Ensembl"/>
        </authorList>
    </citation>
    <scope>IDENTIFICATION</scope>
</reference>
<keyword evidence="1" id="KW-0732">Signal</keyword>
<evidence type="ECO:0000256" key="1">
    <source>
        <dbReference type="SAM" id="SignalP"/>
    </source>
</evidence>
<protein>
    <submittedName>
        <fullName evidence="2">Uncharacterized protein</fullName>
    </submittedName>
</protein>
<dbReference type="Proteomes" id="UP000694522">
    <property type="component" value="Unplaced"/>
</dbReference>
<evidence type="ECO:0000313" key="2">
    <source>
        <dbReference type="Ensembl" id="ENSACOP00000019496.1"/>
    </source>
</evidence>
<dbReference type="AlphaFoldDB" id="A0A8B9J0R9"/>